<comment type="function">
    <text evidence="10">Putative oxygen sensor; modulates the activity of FixJ, a transcriptional activator of nitrogen fixation fixK gene. FixL probably acts as a kinase that phosphorylates FixJ.</text>
</comment>
<dbReference type="InterPro" id="IPR004358">
    <property type="entry name" value="Sig_transdc_His_kin-like_C"/>
</dbReference>
<comment type="catalytic activity">
    <reaction evidence="1">
        <text>ATP + protein L-histidine = ADP + protein N-phospho-L-histidine.</text>
        <dbReference type="EC" id="2.7.13.3"/>
    </reaction>
</comment>
<dbReference type="SUPFAM" id="SSF55874">
    <property type="entry name" value="ATPase domain of HSP90 chaperone/DNA topoisomerase II/histidine kinase"/>
    <property type="match status" value="1"/>
</dbReference>
<keyword evidence="19" id="KW-1185">Reference proteome</keyword>
<dbReference type="SMART" id="SM00448">
    <property type="entry name" value="REC"/>
    <property type="match status" value="1"/>
</dbReference>
<dbReference type="PROSITE" id="PS50109">
    <property type="entry name" value="HIS_KIN"/>
    <property type="match status" value="1"/>
</dbReference>
<dbReference type="SMART" id="SM00388">
    <property type="entry name" value="HisKA"/>
    <property type="match status" value="1"/>
</dbReference>
<evidence type="ECO:0000256" key="10">
    <source>
        <dbReference type="ARBA" id="ARBA00059827"/>
    </source>
</evidence>
<dbReference type="SUPFAM" id="SSF52172">
    <property type="entry name" value="CheY-like"/>
    <property type="match status" value="1"/>
</dbReference>
<reference evidence="18 19" key="1">
    <citation type="submission" date="2018-04" db="EMBL/GenBank/DDBJ databases">
        <title>Denitrifier Microvirgula.</title>
        <authorList>
            <person name="Anderson E."/>
            <person name="Jang J."/>
            <person name="Ishii S."/>
        </authorList>
    </citation>
    <scope>NUCLEOTIDE SEQUENCE [LARGE SCALE GENOMIC DNA]</scope>
    <source>
        <strain evidence="18 19">BE2.4</strain>
    </source>
</reference>
<dbReference type="EMBL" id="CP028519">
    <property type="protein sequence ID" value="AVY95907.1"/>
    <property type="molecule type" value="Genomic_DNA"/>
</dbReference>
<evidence type="ECO:0000256" key="7">
    <source>
        <dbReference type="ARBA" id="ARBA00022840"/>
    </source>
</evidence>
<dbReference type="GO" id="GO:0005524">
    <property type="term" value="F:ATP binding"/>
    <property type="evidence" value="ECO:0007669"/>
    <property type="project" value="UniProtKB-KW"/>
</dbReference>
<evidence type="ECO:0000256" key="13">
    <source>
        <dbReference type="PROSITE-ProRule" id="PRU00169"/>
    </source>
</evidence>
<dbReference type="Gene3D" id="1.10.287.130">
    <property type="match status" value="1"/>
</dbReference>
<dbReference type="CDD" id="cd00082">
    <property type="entry name" value="HisKA"/>
    <property type="match status" value="1"/>
</dbReference>
<dbReference type="FunFam" id="3.30.565.10:FF:000010">
    <property type="entry name" value="Sensor histidine kinase RcsC"/>
    <property type="match status" value="1"/>
</dbReference>
<organism evidence="18 19">
    <name type="scientific">Microvirgula aerodenitrificans</name>
    <dbReference type="NCBI Taxonomy" id="57480"/>
    <lineage>
        <taxon>Bacteria</taxon>
        <taxon>Pseudomonadati</taxon>
        <taxon>Pseudomonadota</taxon>
        <taxon>Betaproteobacteria</taxon>
        <taxon>Neisseriales</taxon>
        <taxon>Aquaspirillaceae</taxon>
        <taxon>Microvirgula</taxon>
    </lineage>
</organism>
<dbReference type="CDD" id="cd17546">
    <property type="entry name" value="REC_hyHK_CKI1_RcsC-like"/>
    <property type="match status" value="1"/>
</dbReference>
<dbReference type="InterPro" id="IPR001789">
    <property type="entry name" value="Sig_transdc_resp-reg_receiver"/>
</dbReference>
<comment type="function">
    <text evidence="9">Member of the two-component regulatory system BvgS/BvgA. Phosphorylates BvgA via a four-step phosphorelay in response to environmental signals.</text>
</comment>
<protein>
    <recommendedName>
        <fullName evidence="12">Sensor protein FixL</fullName>
        <ecNumber evidence="2">2.7.13.3</ecNumber>
    </recommendedName>
    <alternativeName>
        <fullName evidence="11">Virulence sensor protein BvgS</fullName>
    </alternativeName>
</protein>
<dbReference type="PROSITE" id="PS50112">
    <property type="entry name" value="PAS"/>
    <property type="match status" value="1"/>
</dbReference>
<keyword evidence="3 13" id="KW-0597">Phosphoprotein</keyword>
<evidence type="ECO:0000256" key="8">
    <source>
        <dbReference type="ARBA" id="ARBA00023012"/>
    </source>
</evidence>
<keyword evidence="4" id="KW-0808">Transferase</keyword>
<dbReference type="InterPro" id="IPR000014">
    <property type="entry name" value="PAS"/>
</dbReference>
<accession>A0A2S0PF70</accession>
<dbReference type="InterPro" id="IPR011006">
    <property type="entry name" value="CheY-like_superfamily"/>
</dbReference>
<evidence type="ECO:0000259" key="15">
    <source>
        <dbReference type="PROSITE" id="PS50109"/>
    </source>
</evidence>
<dbReference type="InterPro" id="IPR005467">
    <property type="entry name" value="His_kinase_dom"/>
</dbReference>
<dbReference type="Pfam" id="PF02518">
    <property type="entry name" value="HATPase_c"/>
    <property type="match status" value="1"/>
</dbReference>
<dbReference type="InterPro" id="IPR036097">
    <property type="entry name" value="HisK_dim/P_sf"/>
</dbReference>
<dbReference type="SUPFAM" id="SSF55785">
    <property type="entry name" value="PYP-like sensor domain (PAS domain)"/>
    <property type="match status" value="1"/>
</dbReference>
<dbReference type="Pfam" id="PF00072">
    <property type="entry name" value="Response_reg"/>
    <property type="match status" value="1"/>
</dbReference>
<feature type="domain" description="Histidine kinase" evidence="15">
    <location>
        <begin position="165"/>
        <end position="381"/>
    </location>
</feature>
<dbReference type="GO" id="GO:0006355">
    <property type="term" value="P:regulation of DNA-templated transcription"/>
    <property type="evidence" value="ECO:0007669"/>
    <property type="project" value="InterPro"/>
</dbReference>
<dbReference type="Proteomes" id="UP000244173">
    <property type="component" value="Chromosome"/>
</dbReference>
<feature type="modified residue" description="4-aspartylphosphate" evidence="13">
    <location>
        <position position="450"/>
    </location>
</feature>
<evidence type="ECO:0000259" key="16">
    <source>
        <dbReference type="PROSITE" id="PS50110"/>
    </source>
</evidence>
<evidence type="ECO:0000256" key="14">
    <source>
        <dbReference type="SAM" id="MobiDB-lite"/>
    </source>
</evidence>
<dbReference type="InterPro" id="IPR003594">
    <property type="entry name" value="HATPase_dom"/>
</dbReference>
<gene>
    <name evidence="18" type="ORF">DAI18_00230</name>
</gene>
<feature type="region of interest" description="Disordered" evidence="14">
    <location>
        <begin position="539"/>
        <end position="574"/>
    </location>
</feature>
<evidence type="ECO:0000313" key="19">
    <source>
        <dbReference type="Proteomes" id="UP000244173"/>
    </source>
</evidence>
<evidence type="ECO:0000256" key="1">
    <source>
        <dbReference type="ARBA" id="ARBA00000085"/>
    </source>
</evidence>
<dbReference type="GO" id="GO:0000155">
    <property type="term" value="F:phosphorelay sensor kinase activity"/>
    <property type="evidence" value="ECO:0007669"/>
    <property type="project" value="InterPro"/>
</dbReference>
<evidence type="ECO:0000256" key="2">
    <source>
        <dbReference type="ARBA" id="ARBA00012438"/>
    </source>
</evidence>
<evidence type="ECO:0000256" key="12">
    <source>
        <dbReference type="ARBA" id="ARBA00070616"/>
    </source>
</evidence>
<evidence type="ECO:0000256" key="4">
    <source>
        <dbReference type="ARBA" id="ARBA00022679"/>
    </source>
</evidence>
<keyword evidence="8" id="KW-0902">Two-component regulatory system</keyword>
<dbReference type="PANTHER" id="PTHR43047:SF64">
    <property type="entry name" value="HISTIDINE KINASE CONTAINING CHEY-HOMOLOGOUS RECEIVER DOMAIN AND PAS DOMAIN-RELATED"/>
    <property type="match status" value="1"/>
</dbReference>
<keyword evidence="6 18" id="KW-0418">Kinase</keyword>
<evidence type="ECO:0000256" key="5">
    <source>
        <dbReference type="ARBA" id="ARBA00022741"/>
    </source>
</evidence>
<sequence>MLAIKRLFYYRRLFLREEESESRMRAIVETAVDGIITINCRGIVQAFNPSAERLFGWSAGEVIGHNIKMLMPEPDQSQHDGYLANYLNSGAARVIGVGREVTGLHKDGHSVPMRLAVGRVELPGEPLFVGFVSDMTERRALESSLREAAERAEQAAAAKGIFLANMSHEIRTPMNAIIGFTELLLGGELSDLQRRHLGTVRQSARSLLGLLNDILDTTKLEKGAFRLEQIHFSLQALATQVMASMRLAAEARSLELTVHFPPDLDEYCVGDPLRVQQILTNLVGNAIKFTERGHVGLDFRREDGWLFIEVRDTGIGMSAEQLARIFAPFTQADTSISRRFGGTGLGTTIARQLAELMGGTIEVESEPGHGSVFRVALPLPAGSAPAEKAQTIGTMSLPPLHILVADDVAQNLELLTLIMEQGGHRVTTARNGEEALEQFMAGRFDIVLMDVHMPHMDGLEAVRRLRSCEREQGRVATPVIALTASVQDTDREAAREAGMDGFAMKPLDVPRLLVEMARVLGLQQPFLSPRTARAAVPARTPLPLADEPAGSARPAPAARTRADPVPPSWPDASPRAVQDAVRTLLGYLARGELDDPSLQAVCEGFRAQGEQERGQALNSAVDAFDFDLAEQLLRDWLARLPSDQAECHS</sequence>
<dbReference type="NCBIfam" id="TIGR00229">
    <property type="entry name" value="sensory_box"/>
    <property type="match status" value="1"/>
</dbReference>
<dbReference type="KEGG" id="maer:DAI18_00230"/>
<evidence type="ECO:0000259" key="17">
    <source>
        <dbReference type="PROSITE" id="PS50112"/>
    </source>
</evidence>
<evidence type="ECO:0000256" key="6">
    <source>
        <dbReference type="ARBA" id="ARBA00022777"/>
    </source>
</evidence>
<evidence type="ECO:0000313" key="18">
    <source>
        <dbReference type="EMBL" id="AVY95907.1"/>
    </source>
</evidence>
<keyword evidence="7" id="KW-0067">ATP-binding</keyword>
<name>A0A2S0PF70_9NEIS</name>
<dbReference type="STRING" id="1122240.GCA_000620105_02872"/>
<dbReference type="Pfam" id="PF00512">
    <property type="entry name" value="HisKA"/>
    <property type="match status" value="1"/>
</dbReference>
<dbReference type="Gene3D" id="3.30.450.20">
    <property type="entry name" value="PAS domain"/>
    <property type="match status" value="1"/>
</dbReference>
<dbReference type="InterPro" id="IPR013767">
    <property type="entry name" value="PAS_fold"/>
</dbReference>
<dbReference type="Gene3D" id="3.30.565.10">
    <property type="entry name" value="Histidine kinase-like ATPase, C-terminal domain"/>
    <property type="match status" value="1"/>
</dbReference>
<dbReference type="InterPro" id="IPR035965">
    <property type="entry name" value="PAS-like_dom_sf"/>
</dbReference>
<dbReference type="PRINTS" id="PR00344">
    <property type="entry name" value="BCTRLSENSOR"/>
</dbReference>
<dbReference type="InterPro" id="IPR003661">
    <property type="entry name" value="HisK_dim/P_dom"/>
</dbReference>
<dbReference type="CDD" id="cd16922">
    <property type="entry name" value="HATPase_EvgS-ArcB-TorS-like"/>
    <property type="match status" value="1"/>
</dbReference>
<dbReference type="InterPro" id="IPR036890">
    <property type="entry name" value="HATPase_C_sf"/>
</dbReference>
<evidence type="ECO:0000256" key="9">
    <source>
        <dbReference type="ARBA" id="ARBA00058004"/>
    </source>
</evidence>
<feature type="domain" description="Response regulatory" evidence="16">
    <location>
        <begin position="401"/>
        <end position="520"/>
    </location>
</feature>
<evidence type="ECO:0000256" key="3">
    <source>
        <dbReference type="ARBA" id="ARBA00022553"/>
    </source>
</evidence>
<dbReference type="FunFam" id="3.30.450.20:FF:000060">
    <property type="entry name" value="Sensor protein FixL"/>
    <property type="match status" value="1"/>
</dbReference>
<dbReference type="SMART" id="SM00091">
    <property type="entry name" value="PAS"/>
    <property type="match status" value="1"/>
</dbReference>
<dbReference type="PANTHER" id="PTHR43047">
    <property type="entry name" value="TWO-COMPONENT HISTIDINE PROTEIN KINASE"/>
    <property type="match status" value="1"/>
</dbReference>
<dbReference type="Pfam" id="PF00989">
    <property type="entry name" value="PAS"/>
    <property type="match status" value="1"/>
</dbReference>
<evidence type="ECO:0000256" key="11">
    <source>
        <dbReference type="ARBA" id="ARBA00070152"/>
    </source>
</evidence>
<dbReference type="PROSITE" id="PS50110">
    <property type="entry name" value="RESPONSE_REGULATORY"/>
    <property type="match status" value="1"/>
</dbReference>
<dbReference type="Gene3D" id="3.40.50.2300">
    <property type="match status" value="1"/>
</dbReference>
<feature type="compositionally biased region" description="Low complexity" evidence="14">
    <location>
        <begin position="539"/>
        <end position="559"/>
    </location>
</feature>
<proteinExistence type="predicted"/>
<dbReference type="CDD" id="cd00130">
    <property type="entry name" value="PAS"/>
    <property type="match status" value="1"/>
</dbReference>
<dbReference type="EC" id="2.7.13.3" evidence="2"/>
<keyword evidence="5" id="KW-0547">Nucleotide-binding</keyword>
<dbReference type="SMART" id="SM00387">
    <property type="entry name" value="HATPase_c"/>
    <property type="match status" value="1"/>
</dbReference>
<dbReference type="SUPFAM" id="SSF47384">
    <property type="entry name" value="Homodimeric domain of signal transducing histidine kinase"/>
    <property type="match status" value="1"/>
</dbReference>
<feature type="domain" description="PAS" evidence="17">
    <location>
        <begin position="20"/>
        <end position="90"/>
    </location>
</feature>
<dbReference type="AlphaFoldDB" id="A0A2S0PF70"/>
<dbReference type="OrthoDB" id="9810730at2"/>